<dbReference type="EMBL" id="PNRF01000034">
    <property type="protein sequence ID" value="PMR73571.1"/>
    <property type="molecule type" value="Genomic_DNA"/>
</dbReference>
<organism evidence="1 2">
    <name type="scientific">Billgrantia endophytica</name>
    <dbReference type="NCBI Taxonomy" id="2033802"/>
    <lineage>
        <taxon>Bacteria</taxon>
        <taxon>Pseudomonadati</taxon>
        <taxon>Pseudomonadota</taxon>
        <taxon>Gammaproteobacteria</taxon>
        <taxon>Oceanospirillales</taxon>
        <taxon>Halomonadaceae</taxon>
        <taxon>Billgrantia</taxon>
    </lineage>
</organism>
<reference evidence="1 2" key="1">
    <citation type="submission" date="2018-01" db="EMBL/GenBank/DDBJ databases">
        <title>Halomonas endophytica sp. nov., isolated from storage liquid in the stems of Populus euphratica.</title>
        <authorList>
            <person name="Chen C."/>
        </authorList>
    </citation>
    <scope>NUCLEOTIDE SEQUENCE [LARGE SCALE GENOMIC DNA]</scope>
    <source>
        <strain evidence="1 2">MC28</strain>
    </source>
</reference>
<keyword evidence="2" id="KW-1185">Reference proteome</keyword>
<gene>
    <name evidence="1" type="ORF">C1H69_16735</name>
</gene>
<protein>
    <submittedName>
        <fullName evidence="1">Uncharacterized protein</fullName>
    </submittedName>
</protein>
<proteinExistence type="predicted"/>
<evidence type="ECO:0000313" key="2">
    <source>
        <dbReference type="Proteomes" id="UP000235803"/>
    </source>
</evidence>
<name>A0A2N7TZG9_9GAMM</name>
<comment type="caution">
    <text evidence="1">The sequence shown here is derived from an EMBL/GenBank/DDBJ whole genome shotgun (WGS) entry which is preliminary data.</text>
</comment>
<dbReference type="Proteomes" id="UP000235803">
    <property type="component" value="Unassembled WGS sequence"/>
</dbReference>
<dbReference type="AlphaFoldDB" id="A0A2N7TZG9"/>
<accession>A0A2N7TZG9</accession>
<dbReference type="RefSeq" id="WP_102654528.1">
    <property type="nucleotide sequence ID" value="NZ_PNRF01000034.1"/>
</dbReference>
<sequence>MSIIIPGSGRSLAVSPNNRLLSPLRGWDGLSAASRLQVRPKAERYTAISIEYTSNFKEKSYLQFYFPIGRFNTWLMGRFWIAYRDQ</sequence>
<evidence type="ECO:0000313" key="1">
    <source>
        <dbReference type="EMBL" id="PMR73571.1"/>
    </source>
</evidence>